<organism evidence="2 3">
    <name type="scientific">Potamilus streckersoni</name>
    <dbReference type="NCBI Taxonomy" id="2493646"/>
    <lineage>
        <taxon>Eukaryota</taxon>
        <taxon>Metazoa</taxon>
        <taxon>Spiralia</taxon>
        <taxon>Lophotrochozoa</taxon>
        <taxon>Mollusca</taxon>
        <taxon>Bivalvia</taxon>
        <taxon>Autobranchia</taxon>
        <taxon>Heteroconchia</taxon>
        <taxon>Palaeoheterodonta</taxon>
        <taxon>Unionida</taxon>
        <taxon>Unionoidea</taxon>
        <taxon>Unionidae</taxon>
        <taxon>Ambleminae</taxon>
        <taxon>Lampsilini</taxon>
        <taxon>Potamilus</taxon>
    </lineage>
</organism>
<reference evidence="2" key="2">
    <citation type="journal article" date="2021" name="Genome Biol. Evol.">
        <title>Developing a high-quality reference genome for a parasitic bivalve with doubly uniparental inheritance (Bivalvia: Unionida).</title>
        <authorList>
            <person name="Smith C.H."/>
        </authorList>
    </citation>
    <scope>NUCLEOTIDE SEQUENCE</scope>
    <source>
        <strain evidence="2">CHS0354</strain>
        <tissue evidence="2">Mantle</tissue>
    </source>
</reference>
<evidence type="ECO:0000313" key="3">
    <source>
        <dbReference type="Proteomes" id="UP001195483"/>
    </source>
</evidence>
<feature type="signal peptide" evidence="1">
    <location>
        <begin position="1"/>
        <end position="18"/>
    </location>
</feature>
<protein>
    <submittedName>
        <fullName evidence="2">Uncharacterized protein</fullName>
    </submittedName>
</protein>
<gene>
    <name evidence="2" type="ORF">CHS0354_012267</name>
</gene>
<evidence type="ECO:0000313" key="2">
    <source>
        <dbReference type="EMBL" id="KAK3600145.1"/>
    </source>
</evidence>
<sequence>MVKSALKVFLASLKQALGVPGQGINGGQNQDEVDPTRQERANDVIRIERQLEGLVPLPCKPHPLPREMLKGQKILISKSTSPKVKVVDNRPVSTR</sequence>
<dbReference type="AlphaFoldDB" id="A0AAE0SYS7"/>
<reference evidence="2" key="1">
    <citation type="journal article" date="2021" name="Genome Biol. Evol.">
        <title>A High-Quality Reference Genome for a Parasitic Bivalve with Doubly Uniparental Inheritance (Bivalvia: Unionida).</title>
        <authorList>
            <person name="Smith C.H."/>
        </authorList>
    </citation>
    <scope>NUCLEOTIDE SEQUENCE</scope>
    <source>
        <strain evidence="2">CHS0354</strain>
    </source>
</reference>
<keyword evidence="1" id="KW-0732">Signal</keyword>
<dbReference type="EMBL" id="JAEAOA010000746">
    <property type="protein sequence ID" value="KAK3600145.1"/>
    <property type="molecule type" value="Genomic_DNA"/>
</dbReference>
<keyword evidence="3" id="KW-1185">Reference proteome</keyword>
<evidence type="ECO:0000256" key="1">
    <source>
        <dbReference type="SAM" id="SignalP"/>
    </source>
</evidence>
<accession>A0AAE0SYS7</accession>
<name>A0AAE0SYS7_9BIVA</name>
<comment type="caution">
    <text evidence="2">The sequence shown here is derived from an EMBL/GenBank/DDBJ whole genome shotgun (WGS) entry which is preliminary data.</text>
</comment>
<proteinExistence type="predicted"/>
<dbReference type="Proteomes" id="UP001195483">
    <property type="component" value="Unassembled WGS sequence"/>
</dbReference>
<feature type="chain" id="PRO_5042233165" evidence="1">
    <location>
        <begin position="19"/>
        <end position="95"/>
    </location>
</feature>
<reference evidence="2" key="3">
    <citation type="submission" date="2023-05" db="EMBL/GenBank/DDBJ databases">
        <authorList>
            <person name="Smith C.H."/>
        </authorList>
    </citation>
    <scope>NUCLEOTIDE SEQUENCE</scope>
    <source>
        <strain evidence="2">CHS0354</strain>
        <tissue evidence="2">Mantle</tissue>
    </source>
</reference>